<evidence type="ECO:0000313" key="2">
    <source>
        <dbReference type="EMBL" id="MCS3952781.1"/>
    </source>
</evidence>
<keyword evidence="2" id="KW-0347">Helicase</keyword>
<dbReference type="Pfam" id="PF13538">
    <property type="entry name" value="UvrD_C_2"/>
    <property type="match status" value="1"/>
</dbReference>
<comment type="caution">
    <text evidence="2">The sequence shown here is derived from an EMBL/GenBank/DDBJ whole genome shotgun (WGS) entry which is preliminary data.</text>
</comment>
<dbReference type="Gene3D" id="3.40.50.300">
    <property type="entry name" value="P-loop containing nucleotide triphosphate hydrolases"/>
    <property type="match status" value="2"/>
</dbReference>
<keyword evidence="2" id="KW-0547">Nucleotide-binding</keyword>
<keyword evidence="2" id="KW-0378">Hydrolase</keyword>
<gene>
    <name evidence="2" type="ORF">GGP83_002754</name>
</gene>
<dbReference type="InterPro" id="IPR027417">
    <property type="entry name" value="P-loop_NTPase"/>
</dbReference>
<dbReference type="RefSeq" id="WP_259082277.1">
    <property type="nucleotide sequence ID" value="NZ_JANUBA010000007.1"/>
</dbReference>
<accession>A0A9X2UAK9</accession>
<dbReference type="Proteomes" id="UP001155010">
    <property type="component" value="Unassembled WGS sequence"/>
</dbReference>
<name>A0A9X2UAK9_9BACT</name>
<proteinExistence type="predicted"/>
<feature type="domain" description="UvrD-like helicase C-terminal" evidence="1">
    <location>
        <begin position="632"/>
        <end position="682"/>
    </location>
</feature>
<dbReference type="InterPro" id="IPR027785">
    <property type="entry name" value="UvrD-like_helicase_C"/>
</dbReference>
<dbReference type="GO" id="GO:0004386">
    <property type="term" value="F:helicase activity"/>
    <property type="evidence" value="ECO:0007669"/>
    <property type="project" value="UniProtKB-KW"/>
</dbReference>
<keyword evidence="2" id="KW-0067">ATP-binding</keyword>
<dbReference type="EMBL" id="JANUBB010000012">
    <property type="protein sequence ID" value="MCS3952781.1"/>
    <property type="molecule type" value="Genomic_DNA"/>
</dbReference>
<sequence length="719" mass="81267">MAENNSLKDSTRKFITTESLSDDQDHEKRVWDAVRQAFSDQECLGYSHYPLYQKIGEQREEPDIVVADRELGLTVIEVRPYTLDEIEDIDGETWTLDGPPTSEQGPTRTARKKLQKLISWTEGDRLFKMIGGRSFVALPAIEREKWKDRGLDQKVGDAHLLFADDLGKKTLHRRVKVATPLVQPTELDDEQWKHLQGALGGTTIYQEVSEGRTADTSTRAGVVTELQERLHALDLQQEHIGKEIPPGPQRIRGIAGSGKTVLLCQKAAQMHLKHPDWNIALVFHTRSLYDQIESLTERWIKRFSGGERQTYDEDQLHILHAWGAKDQPGLYGEMCKAHDVRKLTVGDVDGDSPAENLALACNSFFEEVDEVEPIYDALLIDEGQDLVVADHLRHEGRQPIYWLAYQALCSAEENGTDQRRLIWAYDEAQSLDSLKIPQAKELFGEDLSRIVSGTYSGGIRKSEIMSRCYRTPGPILVGAHALGMGLKRDGSMIAGFTRQEDWEAIGYEVEGEFTATGNEITLLRPDENSPNPVPHLWEGDVLEFETYETRDDELNAVASSIRHNIEEDNLNPSRNLLVIVLGGRVYKLRAKMANALQRHGVDSFVPTALELNDSYPDRFEKDPNRFWHDGGVTVSQIHRAKGNEAEFVYIVGADQIAREEASPHMRNQLFVALTRSKGWVHLSGTGVYDLYDEIREVISSGTLLEFEFSRPSRVIDENE</sequence>
<evidence type="ECO:0000313" key="3">
    <source>
        <dbReference type="Proteomes" id="UP001155010"/>
    </source>
</evidence>
<protein>
    <submittedName>
        <fullName evidence="2">Superfamily I DNA and RNA helicase</fullName>
    </submittedName>
</protein>
<dbReference type="AlphaFoldDB" id="A0A9X2UAK9"/>
<evidence type="ECO:0000259" key="1">
    <source>
        <dbReference type="Pfam" id="PF13538"/>
    </source>
</evidence>
<reference evidence="2" key="1">
    <citation type="submission" date="2022-08" db="EMBL/GenBank/DDBJ databases">
        <title>Genomic Encyclopedia of Type Strains, Phase V (KMG-V): Genome sequencing to study the core and pangenomes of soil and plant-associated prokaryotes.</title>
        <authorList>
            <person name="Whitman W."/>
        </authorList>
    </citation>
    <scope>NUCLEOTIDE SEQUENCE</scope>
    <source>
        <strain evidence="2">SP2017</strain>
    </source>
</reference>
<organism evidence="2 3">
    <name type="scientific">Salinibacter ruber</name>
    <dbReference type="NCBI Taxonomy" id="146919"/>
    <lineage>
        <taxon>Bacteria</taxon>
        <taxon>Pseudomonadati</taxon>
        <taxon>Rhodothermota</taxon>
        <taxon>Rhodothermia</taxon>
        <taxon>Rhodothermales</taxon>
        <taxon>Salinibacteraceae</taxon>
        <taxon>Salinibacter</taxon>
    </lineage>
</organism>
<dbReference type="SUPFAM" id="SSF52540">
    <property type="entry name" value="P-loop containing nucleoside triphosphate hydrolases"/>
    <property type="match status" value="1"/>
</dbReference>